<evidence type="ECO:0000313" key="6">
    <source>
        <dbReference type="Proteomes" id="UP000243558"/>
    </source>
</evidence>
<feature type="domain" description="PucR C-terminal helix-turn-helix" evidence="3">
    <location>
        <begin position="305"/>
        <end position="360"/>
    </location>
</feature>
<protein>
    <recommendedName>
        <fullName evidence="7">XRE family transcriptional regulator</fullName>
    </recommendedName>
</protein>
<name>A0A1A7NV14_9PAST</name>
<dbReference type="OrthoDB" id="9792148at2"/>
<dbReference type="InterPro" id="IPR051448">
    <property type="entry name" value="CdaR-like_regulators"/>
</dbReference>
<dbReference type="RefSeq" id="WP_065238756.1">
    <property type="nucleotide sequence ID" value="NZ_JTJM01000009.1"/>
</dbReference>
<evidence type="ECO:0008006" key="7">
    <source>
        <dbReference type="Google" id="ProtNLM"/>
    </source>
</evidence>
<dbReference type="EMBL" id="JTJM01000009">
    <property type="protein sequence ID" value="OBW93420.1"/>
    <property type="molecule type" value="Genomic_DNA"/>
</dbReference>
<evidence type="ECO:0000259" key="2">
    <source>
        <dbReference type="Pfam" id="PF05651"/>
    </source>
</evidence>
<dbReference type="InterPro" id="IPR041522">
    <property type="entry name" value="CdaR_GGDEF"/>
</dbReference>
<dbReference type="Pfam" id="PF05651">
    <property type="entry name" value="Diacid_rec"/>
    <property type="match status" value="1"/>
</dbReference>
<evidence type="ECO:0000259" key="4">
    <source>
        <dbReference type="Pfam" id="PF17853"/>
    </source>
</evidence>
<dbReference type="AlphaFoldDB" id="A0A1A7NV14"/>
<dbReference type="InterPro" id="IPR042070">
    <property type="entry name" value="PucR_C-HTH_sf"/>
</dbReference>
<dbReference type="PANTHER" id="PTHR33744:SF15">
    <property type="entry name" value="CARBOHYDRATE DIACID REGULATOR"/>
    <property type="match status" value="1"/>
</dbReference>
<evidence type="ECO:0000313" key="5">
    <source>
        <dbReference type="EMBL" id="OBW93420.1"/>
    </source>
</evidence>
<feature type="domain" description="Putative sugar diacid recognition" evidence="2">
    <location>
        <begin position="4"/>
        <end position="137"/>
    </location>
</feature>
<evidence type="ECO:0000256" key="1">
    <source>
        <dbReference type="ARBA" id="ARBA00006754"/>
    </source>
</evidence>
<dbReference type="Pfam" id="PF17853">
    <property type="entry name" value="GGDEF_2"/>
    <property type="match status" value="1"/>
</dbReference>
<dbReference type="InterPro" id="IPR008599">
    <property type="entry name" value="Diacid_rec"/>
</dbReference>
<feature type="domain" description="CdaR GGDEF-like" evidence="4">
    <location>
        <begin position="143"/>
        <end position="254"/>
    </location>
</feature>
<reference evidence="5 6" key="1">
    <citation type="submission" date="2014-11" db="EMBL/GenBank/DDBJ databases">
        <title>Pan-genome of Gallibacterium spp.</title>
        <authorList>
            <person name="Kudirkiene E."/>
            <person name="Bojesen A.M."/>
        </authorList>
    </citation>
    <scope>NUCLEOTIDE SEQUENCE [LARGE SCALE GENOMIC DNA]</scope>
    <source>
        <strain evidence="5 6">F151</strain>
    </source>
</reference>
<comment type="caution">
    <text evidence="5">The sequence shown here is derived from an EMBL/GenBank/DDBJ whole genome shotgun (WGS) entry which is preliminary data.</text>
</comment>
<dbReference type="PANTHER" id="PTHR33744">
    <property type="entry name" value="CARBOHYDRATE DIACID REGULATOR"/>
    <property type="match status" value="1"/>
</dbReference>
<sequence length="375" mass="43288">MDINKDIAQKIVNRAMKIIPYSINVMNKDGIIIASGDTSRLNQRHTGAILSIRENRVVEITSELAKQWNYEAREGINLPITYQGKVLGVVGISGMPSEVKPFAELVKMTAELIIEQAILLEQERWEHRYKEEFVLNLLNDNRSFSDLKQQARFFNINLDLPYIVAVIKICQSNSAKLQELVTYLNQSDSSHHIAILSLNTVAILLLEHEINQKKLNQLLPPNTSLRDYKIAVGAKLENKFSLHLSYKTALSTLKYGQHFFPKRSIYFFEQHQLPVLLDNLADSWQAEELLKPMQGLYEQDQNAQLRKTLQQYFLSNCDLTRTSKNLFIHINTLRYRLKKIELLTHLQFNNINDLFILYLGTILDKSLSKSTIKTE</sequence>
<gene>
    <name evidence="5" type="ORF">QV01_02090</name>
</gene>
<keyword evidence="6" id="KW-1185">Reference proteome</keyword>
<dbReference type="Pfam" id="PF13556">
    <property type="entry name" value="HTH_30"/>
    <property type="match status" value="1"/>
</dbReference>
<dbReference type="Proteomes" id="UP000243558">
    <property type="component" value="Unassembled WGS sequence"/>
</dbReference>
<organism evidence="5 6">
    <name type="scientific">Gallibacterium genomosp. 3</name>
    <dbReference type="NCBI Taxonomy" id="505345"/>
    <lineage>
        <taxon>Bacteria</taxon>
        <taxon>Pseudomonadati</taxon>
        <taxon>Pseudomonadota</taxon>
        <taxon>Gammaproteobacteria</taxon>
        <taxon>Pasteurellales</taxon>
        <taxon>Pasteurellaceae</taxon>
        <taxon>Gallibacterium</taxon>
    </lineage>
</organism>
<dbReference type="InterPro" id="IPR025736">
    <property type="entry name" value="PucR_C-HTH_dom"/>
</dbReference>
<accession>A0A1A7NV14</accession>
<dbReference type="PATRIC" id="fig|505345.7.peg.421"/>
<dbReference type="Gene3D" id="1.10.10.2840">
    <property type="entry name" value="PucR C-terminal helix-turn-helix domain"/>
    <property type="match status" value="1"/>
</dbReference>
<evidence type="ECO:0000259" key="3">
    <source>
        <dbReference type="Pfam" id="PF13556"/>
    </source>
</evidence>
<proteinExistence type="inferred from homology"/>
<comment type="similarity">
    <text evidence="1">Belongs to the CdaR family.</text>
</comment>